<dbReference type="EMBL" id="SJOA01000001">
    <property type="protein sequence ID" value="TCB62205.1"/>
    <property type="molecule type" value="Genomic_DNA"/>
</dbReference>
<feature type="transmembrane region" description="Helical" evidence="1">
    <location>
        <begin position="43"/>
        <end position="64"/>
    </location>
</feature>
<evidence type="ECO:0000256" key="1">
    <source>
        <dbReference type="SAM" id="Phobius"/>
    </source>
</evidence>
<evidence type="ECO:0008006" key="4">
    <source>
        <dbReference type="Google" id="ProtNLM"/>
    </source>
</evidence>
<proteinExistence type="predicted"/>
<protein>
    <recommendedName>
        <fullName evidence="4">Holin</fullName>
    </recommendedName>
</protein>
<organism evidence="2 3">
    <name type="scientific">Acinetobacter terrae</name>
    <dbReference type="NCBI Taxonomy" id="2731247"/>
    <lineage>
        <taxon>Bacteria</taxon>
        <taxon>Pseudomonadati</taxon>
        <taxon>Pseudomonadota</taxon>
        <taxon>Gammaproteobacteria</taxon>
        <taxon>Moraxellales</taxon>
        <taxon>Moraxellaceae</taxon>
        <taxon>Acinetobacter</taxon>
        <taxon>Acinetobacter Taxon 24</taxon>
    </lineage>
</organism>
<keyword evidence="1" id="KW-0812">Transmembrane</keyword>
<keyword evidence="1" id="KW-1133">Transmembrane helix</keyword>
<dbReference type="RefSeq" id="WP_131270128.1">
    <property type="nucleotide sequence ID" value="NZ_SJOA01000001.1"/>
</dbReference>
<dbReference type="AlphaFoldDB" id="A0A4R0EQZ0"/>
<gene>
    <name evidence="2" type="ORF">E0H85_01400</name>
</gene>
<dbReference type="OrthoDB" id="6694816at2"/>
<dbReference type="Proteomes" id="UP000291380">
    <property type="component" value="Unassembled WGS sequence"/>
</dbReference>
<name>A0A4R0EQZ0_9GAMM</name>
<evidence type="ECO:0000313" key="2">
    <source>
        <dbReference type="EMBL" id="TCB62205.1"/>
    </source>
</evidence>
<comment type="caution">
    <text evidence="2">The sequence shown here is derived from an EMBL/GenBank/DDBJ whole genome shotgun (WGS) entry which is preliminary data.</text>
</comment>
<accession>A0A4R0EQZ0</accession>
<reference evidence="2 3" key="1">
    <citation type="submission" date="2019-02" db="EMBL/GenBank/DDBJ databases">
        <title>High diversity of culturable Acinetobacter species in natural soil and water ecosystems.</title>
        <authorList>
            <person name="Radolfova-Krizova L."/>
            <person name="Nemec A."/>
        </authorList>
    </citation>
    <scope>NUCLEOTIDE SEQUENCE [LARGE SCALE GENOMIC DNA]</scope>
    <source>
        <strain evidence="2 3">ANC 4281</strain>
    </source>
</reference>
<keyword evidence="1" id="KW-0472">Membrane</keyword>
<evidence type="ECO:0000313" key="3">
    <source>
        <dbReference type="Proteomes" id="UP000291380"/>
    </source>
</evidence>
<sequence>MSDHAQAIIETTGVVTSSAVKTSVVGGSASILGKLTGLDPVTIIGLAIGLAGLLVSVFSFLINWHYKKKEDQRAQELHEFELMLRRGKCDVEQD</sequence>